<dbReference type="SMART" id="SM00967">
    <property type="entry name" value="SpoU_sub_bind"/>
    <property type="match status" value="1"/>
</dbReference>
<name>A0ABV7JKY4_9SPHI</name>
<protein>
    <submittedName>
        <fullName evidence="4">23S rRNA (Guanosine(2251)-2'-O)-methyltransferase RlmB</fullName>
    </submittedName>
</protein>
<dbReference type="NCBIfam" id="TIGR00186">
    <property type="entry name" value="rRNA_methyl_3"/>
    <property type="match status" value="1"/>
</dbReference>
<dbReference type="InterPro" id="IPR029026">
    <property type="entry name" value="tRNA_m1G_MTases_N"/>
</dbReference>
<keyword evidence="2" id="KW-0808">Transferase</keyword>
<comment type="caution">
    <text evidence="4">The sequence shown here is derived from an EMBL/GenBank/DDBJ whole genome shotgun (WGS) entry which is preliminary data.</text>
</comment>
<dbReference type="PANTHER" id="PTHR46429">
    <property type="entry name" value="23S RRNA (GUANOSINE-2'-O-)-METHYLTRANSFERASE RLMB"/>
    <property type="match status" value="1"/>
</dbReference>
<dbReference type="Gene3D" id="3.40.1280.10">
    <property type="match status" value="1"/>
</dbReference>
<dbReference type="SUPFAM" id="SSF75217">
    <property type="entry name" value="alpha/beta knot"/>
    <property type="match status" value="1"/>
</dbReference>
<organism evidence="4 5">
    <name type="scientific">Parapedobacter deserti</name>
    <dbReference type="NCBI Taxonomy" id="1912957"/>
    <lineage>
        <taxon>Bacteria</taxon>
        <taxon>Pseudomonadati</taxon>
        <taxon>Bacteroidota</taxon>
        <taxon>Sphingobacteriia</taxon>
        <taxon>Sphingobacteriales</taxon>
        <taxon>Sphingobacteriaceae</taxon>
        <taxon>Parapedobacter</taxon>
    </lineage>
</organism>
<gene>
    <name evidence="4" type="primary">rlmB</name>
    <name evidence="4" type="ORF">ACFOET_07585</name>
</gene>
<dbReference type="Pfam" id="PF00588">
    <property type="entry name" value="SpoU_methylase"/>
    <property type="match status" value="1"/>
</dbReference>
<dbReference type="Gene3D" id="3.30.1330.30">
    <property type="match status" value="1"/>
</dbReference>
<keyword evidence="5" id="KW-1185">Reference proteome</keyword>
<keyword evidence="1" id="KW-0489">Methyltransferase</keyword>
<dbReference type="PANTHER" id="PTHR46429:SF1">
    <property type="entry name" value="23S RRNA (GUANOSINE-2'-O-)-METHYLTRANSFERASE RLMB"/>
    <property type="match status" value="1"/>
</dbReference>
<proteinExistence type="predicted"/>
<dbReference type="Pfam" id="PF08032">
    <property type="entry name" value="SpoU_sub_bind"/>
    <property type="match status" value="1"/>
</dbReference>
<dbReference type="InterPro" id="IPR029064">
    <property type="entry name" value="Ribosomal_eL30-like_sf"/>
</dbReference>
<reference evidence="5" key="1">
    <citation type="journal article" date="2019" name="Int. J. Syst. Evol. Microbiol.">
        <title>The Global Catalogue of Microorganisms (GCM) 10K type strain sequencing project: providing services to taxonomists for standard genome sequencing and annotation.</title>
        <authorList>
            <consortium name="The Broad Institute Genomics Platform"/>
            <consortium name="The Broad Institute Genome Sequencing Center for Infectious Disease"/>
            <person name="Wu L."/>
            <person name="Ma J."/>
        </authorList>
    </citation>
    <scope>NUCLEOTIDE SEQUENCE [LARGE SCALE GENOMIC DNA]</scope>
    <source>
        <strain evidence="5">KCTC 52416</strain>
    </source>
</reference>
<evidence type="ECO:0000256" key="1">
    <source>
        <dbReference type="ARBA" id="ARBA00022603"/>
    </source>
</evidence>
<accession>A0ABV7JKY4</accession>
<dbReference type="InterPro" id="IPR004441">
    <property type="entry name" value="rRNA_MeTrfase_TrmH"/>
</dbReference>
<evidence type="ECO:0000313" key="5">
    <source>
        <dbReference type="Proteomes" id="UP001595526"/>
    </source>
</evidence>
<evidence type="ECO:0000256" key="2">
    <source>
        <dbReference type="ARBA" id="ARBA00022679"/>
    </source>
</evidence>
<dbReference type="Proteomes" id="UP001595526">
    <property type="component" value="Unassembled WGS sequence"/>
</dbReference>
<dbReference type="SUPFAM" id="SSF55315">
    <property type="entry name" value="L30e-like"/>
    <property type="match status" value="1"/>
</dbReference>
<feature type="domain" description="RNA 2-O ribose methyltransferase substrate binding" evidence="3">
    <location>
        <begin position="18"/>
        <end position="92"/>
    </location>
</feature>
<dbReference type="CDD" id="cd18103">
    <property type="entry name" value="SpoU-like_RlmB"/>
    <property type="match status" value="1"/>
</dbReference>
<evidence type="ECO:0000313" key="4">
    <source>
        <dbReference type="EMBL" id="MFC3197471.1"/>
    </source>
</evidence>
<dbReference type="InterPro" id="IPR013123">
    <property type="entry name" value="SpoU_subst-bd"/>
</dbReference>
<dbReference type="InterPro" id="IPR029028">
    <property type="entry name" value="Alpha/beta_knot_MTases"/>
</dbReference>
<dbReference type="EMBL" id="JBHRTA010000022">
    <property type="protein sequence ID" value="MFC3197471.1"/>
    <property type="molecule type" value="Genomic_DNA"/>
</dbReference>
<dbReference type="RefSeq" id="WP_379021185.1">
    <property type="nucleotide sequence ID" value="NZ_JBHRTA010000022.1"/>
</dbReference>
<sequence length="260" mass="28881">MQHYHHRPAREKRETNQHIYGIRAVIEAIDSGKEIESLFVQRGLGGALFLELKQLLKQHDISYQQVPIEKLNRMTRKNHQGVIAVISPITYQRIENIVPMIYERGEVPLLLILDGVTDVRNFGAIARTAECAGVHALIVPKRGSAEINPDAIKTSAGALYKINVCREESLTKTARLLQESGIQLIACTEKTEHDLYQIDYTVPSALVLGSEEQGISDELIRLADHLAKIPLAGSIASLNVSVSAGVALYEAVRQRSVFER</sequence>
<dbReference type="InterPro" id="IPR001537">
    <property type="entry name" value="SpoU_MeTrfase"/>
</dbReference>
<evidence type="ECO:0000259" key="3">
    <source>
        <dbReference type="SMART" id="SM00967"/>
    </source>
</evidence>